<organism evidence="1 2">
    <name type="scientific">Fuscibacter oryzae</name>
    <dbReference type="NCBI Taxonomy" id="2803939"/>
    <lineage>
        <taxon>Bacteria</taxon>
        <taxon>Pseudomonadati</taxon>
        <taxon>Pseudomonadota</taxon>
        <taxon>Alphaproteobacteria</taxon>
        <taxon>Rhodobacterales</taxon>
        <taxon>Paracoccaceae</taxon>
        <taxon>Fuscibacter</taxon>
    </lineage>
</organism>
<dbReference type="EMBL" id="JAESVP010000011">
    <property type="protein sequence ID" value="MBL4929790.1"/>
    <property type="molecule type" value="Genomic_DNA"/>
</dbReference>
<sequence length="593" mass="64650">MEAEGVELPSATFAVFPGEPRKPKADLPLDTSIFVGKEQAIIDGDETAINQILAQISPRDALGTACLVAGKRDDGAIGPARISKVKDALFGAEASEQLLKAILHAAAREKSTSFKEPKPSFRAHMFLRQIQGMWACSNPACTEIDPAYSYDGRQIGKIFKQPAIKCPCGGQVLELLYCYDCGEAYLGGYVVPRSGEDADGDVFLESGPTDLSTTVPGLVNERPNSQFRWYWPGKSVAPGVSSTWQHTNPATKKPETFSFAPAVYHPLYGHLHKAQAGEKPTGTMYQVPGKVDVPGLPEICPACQSKKSQNRILKAFFSGSRVNSPIRGLRTGLNVTTQVIADRATSSLGSETRAAPMIAFTDSRDDAADVAAGLELNHFRSLVRQLVFAELRPREKFTIGDATSVAEKVQDDQDLDERETEIAASIASFSPDLMNALFMATIGRAKESQKNLVEEFAGKTLGSSAISWSQLVSGVLAWLLELGEKTMHRRTNTSACWSEKYALSEWTWSTFWSVALFHSTLPDLEYRTCTWSSFTLTPLSSWSLTSIATTKLSTTTGRSLRRLPACPRITLAGRKSRGRDSWPTKTTSISCTL</sequence>
<reference evidence="1" key="1">
    <citation type="submission" date="2021-01" db="EMBL/GenBank/DDBJ databases">
        <title>Genome seq and assembly of Tabrizicola sp. KVB23.</title>
        <authorList>
            <person name="Chhetri G."/>
        </authorList>
    </citation>
    <scope>NUCLEOTIDE SEQUENCE</scope>
    <source>
        <strain evidence="1">KVB23</strain>
    </source>
</reference>
<gene>
    <name evidence="1" type="ORF">JI744_16920</name>
</gene>
<dbReference type="AlphaFoldDB" id="A0A8J7MR88"/>
<comment type="caution">
    <text evidence="1">The sequence shown here is derived from an EMBL/GenBank/DDBJ whole genome shotgun (WGS) entry which is preliminary data.</text>
</comment>
<keyword evidence="2" id="KW-1185">Reference proteome</keyword>
<evidence type="ECO:0000313" key="2">
    <source>
        <dbReference type="Proteomes" id="UP000619033"/>
    </source>
</evidence>
<name>A0A8J7MR88_9RHOB</name>
<accession>A0A8J7MR88</accession>
<proteinExistence type="predicted"/>
<evidence type="ECO:0000313" key="1">
    <source>
        <dbReference type="EMBL" id="MBL4929790.1"/>
    </source>
</evidence>
<protein>
    <submittedName>
        <fullName evidence="1">Uncharacterized protein</fullName>
    </submittedName>
</protein>
<dbReference type="Proteomes" id="UP000619033">
    <property type="component" value="Unassembled WGS sequence"/>
</dbReference>